<organism evidence="1 2">
    <name type="scientific">Bacillus mycoides</name>
    <dbReference type="NCBI Taxonomy" id="1405"/>
    <lineage>
        <taxon>Bacteria</taxon>
        <taxon>Bacillati</taxon>
        <taxon>Bacillota</taxon>
        <taxon>Bacilli</taxon>
        <taxon>Bacillales</taxon>
        <taxon>Bacillaceae</taxon>
        <taxon>Bacillus</taxon>
        <taxon>Bacillus cereus group</taxon>
    </lineage>
</organism>
<reference evidence="1 2" key="1">
    <citation type="submission" date="2019-10" db="EMBL/GenBank/DDBJ databases">
        <authorList>
            <person name="Karimi E."/>
        </authorList>
    </citation>
    <scope>NUCLEOTIDE SEQUENCE [LARGE SCALE GENOMIC DNA]</scope>
    <source>
        <strain evidence="1">Bacillus sp. 71</strain>
    </source>
</reference>
<dbReference type="EMBL" id="CABWMC010000032">
    <property type="protein sequence ID" value="VXC81958.1"/>
    <property type="molecule type" value="Genomic_DNA"/>
</dbReference>
<name>A0A654BNK7_BACMY</name>
<gene>
    <name evidence="1" type="ORF">BACI71_70595</name>
</gene>
<protein>
    <submittedName>
        <fullName evidence="1">Uncharacterized protein</fullName>
    </submittedName>
</protein>
<dbReference type="AlphaFoldDB" id="A0A654BNK7"/>
<sequence length="63" mass="7767">MDYETWIKNGDKKWHFTKRFLFLSILYKNAYASKMKYKRFFLLNKAIINVKSALKSFFIPLFY</sequence>
<evidence type="ECO:0000313" key="2">
    <source>
        <dbReference type="Proteomes" id="UP000437562"/>
    </source>
</evidence>
<evidence type="ECO:0000313" key="1">
    <source>
        <dbReference type="EMBL" id="VXC81958.1"/>
    </source>
</evidence>
<accession>A0A654BNK7</accession>
<proteinExistence type="predicted"/>
<dbReference type="Proteomes" id="UP000437562">
    <property type="component" value="Unassembled WGS sequence"/>
</dbReference>